<organism evidence="1 2">
    <name type="scientific">Sphaeroforma arctica JP610</name>
    <dbReference type="NCBI Taxonomy" id="667725"/>
    <lineage>
        <taxon>Eukaryota</taxon>
        <taxon>Ichthyosporea</taxon>
        <taxon>Ichthyophonida</taxon>
        <taxon>Sphaeroforma</taxon>
    </lineage>
</organism>
<feature type="non-terminal residue" evidence="1">
    <location>
        <position position="65"/>
    </location>
</feature>
<sequence>MNTHCLNSPLPAVAPRLRHFSYICDTKAARTDSPIQLVRNQNCELKTAYEAMAQTRAYTWTWDDG</sequence>
<dbReference type="EMBL" id="KQ245708">
    <property type="protein sequence ID" value="KNC73364.1"/>
    <property type="molecule type" value="Genomic_DNA"/>
</dbReference>
<dbReference type="Proteomes" id="UP000054560">
    <property type="component" value="Unassembled WGS sequence"/>
</dbReference>
<accession>A0A0L0F9G4</accession>
<evidence type="ECO:0000313" key="1">
    <source>
        <dbReference type="EMBL" id="KNC73364.1"/>
    </source>
</evidence>
<dbReference type="AlphaFoldDB" id="A0A0L0F9G4"/>
<name>A0A0L0F9G4_9EUKA</name>
<keyword evidence="2" id="KW-1185">Reference proteome</keyword>
<proteinExistence type="predicted"/>
<gene>
    <name evidence="1" type="ORF">SARC_14074</name>
</gene>
<evidence type="ECO:0000313" key="2">
    <source>
        <dbReference type="Proteomes" id="UP000054560"/>
    </source>
</evidence>
<reference evidence="1 2" key="1">
    <citation type="submission" date="2011-02" db="EMBL/GenBank/DDBJ databases">
        <title>The Genome Sequence of Sphaeroforma arctica JP610.</title>
        <authorList>
            <consortium name="The Broad Institute Genome Sequencing Platform"/>
            <person name="Russ C."/>
            <person name="Cuomo C."/>
            <person name="Young S.K."/>
            <person name="Zeng Q."/>
            <person name="Gargeya S."/>
            <person name="Alvarado L."/>
            <person name="Berlin A."/>
            <person name="Chapman S.B."/>
            <person name="Chen Z."/>
            <person name="Freedman E."/>
            <person name="Gellesch M."/>
            <person name="Goldberg J."/>
            <person name="Griggs A."/>
            <person name="Gujja S."/>
            <person name="Heilman E."/>
            <person name="Heiman D."/>
            <person name="Howarth C."/>
            <person name="Mehta T."/>
            <person name="Neiman D."/>
            <person name="Pearson M."/>
            <person name="Roberts A."/>
            <person name="Saif S."/>
            <person name="Shea T."/>
            <person name="Shenoy N."/>
            <person name="Sisk P."/>
            <person name="Stolte C."/>
            <person name="Sykes S."/>
            <person name="White J."/>
            <person name="Yandava C."/>
            <person name="Burger G."/>
            <person name="Gray M.W."/>
            <person name="Holland P.W.H."/>
            <person name="King N."/>
            <person name="Lang F.B.F."/>
            <person name="Roger A.J."/>
            <person name="Ruiz-Trillo I."/>
            <person name="Haas B."/>
            <person name="Nusbaum C."/>
            <person name="Birren B."/>
        </authorList>
    </citation>
    <scope>NUCLEOTIDE SEQUENCE [LARGE SCALE GENOMIC DNA]</scope>
    <source>
        <strain evidence="1 2">JP610</strain>
    </source>
</reference>
<dbReference type="RefSeq" id="XP_014147266.1">
    <property type="nucleotide sequence ID" value="XM_014291791.1"/>
</dbReference>
<protein>
    <submittedName>
        <fullName evidence="1">Uncharacterized protein</fullName>
    </submittedName>
</protein>
<dbReference type="GeneID" id="25914578"/>